<dbReference type="AlphaFoldDB" id="A0A2V0RAN1"/>
<proteinExistence type="predicted"/>
<evidence type="ECO:0000313" key="1">
    <source>
        <dbReference type="EMBL" id="GBH22396.1"/>
    </source>
</evidence>
<accession>A0A2V0RAN1</accession>
<organism evidence="1">
    <name type="scientific">viral metagenome</name>
    <dbReference type="NCBI Taxonomy" id="1070528"/>
    <lineage>
        <taxon>unclassified sequences</taxon>
        <taxon>metagenomes</taxon>
        <taxon>organismal metagenomes</taxon>
    </lineage>
</organism>
<comment type="caution">
    <text evidence="1">The sequence shown here is derived from an EMBL/GenBank/DDBJ whole genome shotgun (WGS) entry which is preliminary data.</text>
</comment>
<reference evidence="1" key="1">
    <citation type="submission" date="2017-04" db="EMBL/GenBank/DDBJ databases">
        <title>Unveiling RNA virosphere associated with marine microorganisms.</title>
        <authorList>
            <person name="Urayama S."/>
            <person name="Takaki Y."/>
            <person name="Nishi S."/>
            <person name="Yoshida Y."/>
            <person name="Deguchi S."/>
            <person name="Takai K."/>
            <person name="Nunoura T."/>
        </authorList>
    </citation>
    <scope>NUCLEOTIDE SEQUENCE</scope>
</reference>
<dbReference type="InterPro" id="IPR008686">
    <property type="entry name" value="RNA_pol_mitovir"/>
</dbReference>
<name>A0A2V0RAN1_9ZZZZ</name>
<dbReference type="EMBL" id="BDQB01000262">
    <property type="protein sequence ID" value="GBH22396.1"/>
    <property type="molecule type" value="Genomic_RNA"/>
</dbReference>
<sequence length="226" mass="25250">MINVLHGLPSDQNVKKFLVLVSVPLINRGEDDAIARLKSYRVALQQYVLGQTVEPIPFCKADRDNFPKAISFLKPKLDDVSSIRYSLSVMRVIESFKCEPKYSVHTIVDASTADESLLEEISDYIRNWSFLKYKMPKLGLSQFVMSNKAGPNGPATYSAIKDLQALRLHDPKLLSNIEALMGLTTPGFYTRDYETPKSGGEKLVTSKLVCLSDSACKTRVIAIADW</sequence>
<protein>
    <submittedName>
        <fullName evidence="1">RdRp</fullName>
    </submittedName>
</protein>
<dbReference type="Pfam" id="PF05919">
    <property type="entry name" value="Mitovir_RNA_pol"/>
    <property type="match status" value="1"/>
</dbReference>